<keyword evidence="2" id="KW-1185">Reference proteome</keyword>
<proteinExistence type="predicted"/>
<dbReference type="Proteomes" id="UP000831701">
    <property type="component" value="Chromosome 18"/>
</dbReference>
<name>A0ACB8VRS2_9TELE</name>
<comment type="caution">
    <text evidence="1">The sequence shown here is derived from an EMBL/GenBank/DDBJ whole genome shotgun (WGS) entry which is preliminary data.</text>
</comment>
<accession>A0ACB8VRS2</accession>
<evidence type="ECO:0000313" key="2">
    <source>
        <dbReference type="Proteomes" id="UP000831701"/>
    </source>
</evidence>
<protein>
    <submittedName>
        <fullName evidence="1">Uncharacterized protein</fullName>
    </submittedName>
</protein>
<organism evidence="1 2">
    <name type="scientific">Scortum barcoo</name>
    <name type="common">barcoo grunter</name>
    <dbReference type="NCBI Taxonomy" id="214431"/>
    <lineage>
        <taxon>Eukaryota</taxon>
        <taxon>Metazoa</taxon>
        <taxon>Chordata</taxon>
        <taxon>Craniata</taxon>
        <taxon>Vertebrata</taxon>
        <taxon>Euteleostomi</taxon>
        <taxon>Actinopterygii</taxon>
        <taxon>Neopterygii</taxon>
        <taxon>Teleostei</taxon>
        <taxon>Neoteleostei</taxon>
        <taxon>Acanthomorphata</taxon>
        <taxon>Eupercaria</taxon>
        <taxon>Centrarchiformes</taxon>
        <taxon>Terapontoidei</taxon>
        <taxon>Terapontidae</taxon>
        <taxon>Scortum</taxon>
    </lineage>
</organism>
<reference evidence="1" key="1">
    <citation type="submission" date="2022-04" db="EMBL/GenBank/DDBJ databases">
        <title>Jade perch genome.</title>
        <authorList>
            <person name="Chao B."/>
        </authorList>
    </citation>
    <scope>NUCLEOTIDE SEQUENCE</scope>
    <source>
        <strain evidence="1">CB-2022</strain>
    </source>
</reference>
<sequence>MSSVSSLSSGSVGQNVVLIQPAAKTVQLGQTVSIDCKANRQVARYSGSQYFLAWYHQKTGEAPKLLIYLTSDRVSGISSRFSGSGAGNGVDFTLTISGVQAEDAAVYYCSSGEIILTQSPGSQSVAPGQTVSIRCKTSSSLREEIRGLKADLMEFSSIATAQAKHISALGPLTVAKTMVSALSSSLNSPPLPQSTIPPSLGLAPSLHVASRILQLTSRLRGMKSRPCSTPCLLEPWVLVKNNKGYGGCSGSASPETSGAQQQVNKFRAGKPSLLRSIDCDVGSAAAAALALAPPPQRG</sequence>
<dbReference type="EMBL" id="CM041548">
    <property type="protein sequence ID" value="KAI3358249.1"/>
    <property type="molecule type" value="Genomic_DNA"/>
</dbReference>
<gene>
    <name evidence="1" type="ORF">L3Q82_003246</name>
</gene>
<evidence type="ECO:0000313" key="1">
    <source>
        <dbReference type="EMBL" id="KAI3358249.1"/>
    </source>
</evidence>